<dbReference type="CDD" id="cd00067">
    <property type="entry name" value="GAL4"/>
    <property type="match status" value="1"/>
</dbReference>
<evidence type="ECO:0000313" key="7">
    <source>
        <dbReference type="Proteomes" id="UP000305362"/>
    </source>
</evidence>
<dbReference type="PANTHER" id="PTHR37534:SF20">
    <property type="entry name" value="PRO1A C6 ZINK-FINGER PROTEIN"/>
    <property type="match status" value="1"/>
</dbReference>
<feature type="compositionally biased region" description="Basic and acidic residues" evidence="3">
    <location>
        <begin position="681"/>
        <end position="691"/>
    </location>
</feature>
<dbReference type="Proteomes" id="UP000310708">
    <property type="component" value="Unassembled WGS sequence"/>
</dbReference>
<organism evidence="5 8">
    <name type="scientific">Wallemia mellicola</name>
    <dbReference type="NCBI Taxonomy" id="1708541"/>
    <lineage>
        <taxon>Eukaryota</taxon>
        <taxon>Fungi</taxon>
        <taxon>Dikarya</taxon>
        <taxon>Basidiomycota</taxon>
        <taxon>Wallemiomycotina</taxon>
        <taxon>Wallemiomycetes</taxon>
        <taxon>Wallemiales</taxon>
        <taxon>Wallemiaceae</taxon>
        <taxon>Wallemia</taxon>
    </lineage>
</organism>
<feature type="compositionally biased region" description="Low complexity" evidence="3">
    <location>
        <begin position="85"/>
        <end position="95"/>
    </location>
</feature>
<dbReference type="OrthoDB" id="5419315at2759"/>
<comment type="caution">
    <text evidence="5">The sequence shown here is derived from an EMBL/GenBank/DDBJ whole genome shotgun (WGS) entry which is preliminary data.</text>
</comment>
<dbReference type="EMBL" id="SPRX01000002">
    <property type="protein sequence ID" value="TIC69753.1"/>
    <property type="molecule type" value="Genomic_DNA"/>
</dbReference>
<gene>
    <name evidence="5" type="ORF">E3Q01_00313</name>
    <name evidence="6" type="ORF">E3Q03_00216</name>
</gene>
<evidence type="ECO:0000256" key="1">
    <source>
        <dbReference type="ARBA" id="ARBA00004123"/>
    </source>
</evidence>
<name>A0A4T0SHH8_9BASI</name>
<dbReference type="GO" id="GO:0008270">
    <property type="term" value="F:zinc ion binding"/>
    <property type="evidence" value="ECO:0007669"/>
    <property type="project" value="InterPro"/>
</dbReference>
<evidence type="ECO:0000259" key="4">
    <source>
        <dbReference type="PROSITE" id="PS50048"/>
    </source>
</evidence>
<dbReference type="InterPro" id="IPR036864">
    <property type="entry name" value="Zn2-C6_fun-type_DNA-bd_sf"/>
</dbReference>
<keyword evidence="2" id="KW-0539">Nucleus</keyword>
<dbReference type="PROSITE" id="PS50048">
    <property type="entry name" value="ZN2_CY6_FUNGAL_2"/>
    <property type="match status" value="1"/>
</dbReference>
<dbReference type="EMBL" id="SPRV01000001">
    <property type="protein sequence ID" value="TIC72036.1"/>
    <property type="molecule type" value="Genomic_DNA"/>
</dbReference>
<dbReference type="GO" id="GO:0000981">
    <property type="term" value="F:DNA-binding transcription factor activity, RNA polymerase II-specific"/>
    <property type="evidence" value="ECO:0007669"/>
    <property type="project" value="InterPro"/>
</dbReference>
<feature type="compositionally biased region" description="Basic and acidic residues" evidence="3">
    <location>
        <begin position="96"/>
        <end position="112"/>
    </location>
</feature>
<feature type="domain" description="Zn(2)-C6 fungal-type" evidence="4">
    <location>
        <begin position="121"/>
        <end position="151"/>
    </location>
</feature>
<feature type="region of interest" description="Disordered" evidence="3">
    <location>
        <begin position="74"/>
        <end position="113"/>
    </location>
</feature>
<evidence type="ECO:0000313" key="5">
    <source>
        <dbReference type="EMBL" id="TIC69753.1"/>
    </source>
</evidence>
<dbReference type="SMART" id="SM00066">
    <property type="entry name" value="GAL4"/>
    <property type="match status" value="1"/>
</dbReference>
<accession>A0A4T0SHH8</accession>
<sequence length="893" mass="99463">MNNEYGLPAELASAASVAGLSDRNWDADDVRAFQEFLDMRGRAMQQSIPPVAAAPAVTTVQPFNEYISLGLEGSTTTESTPQIHSSPPMGSTSTMSRDDLQTQSKEQESADKKKFRRSRKGCYTCRARKIKCDEGRPVCHRCQVAKRECKFPPSIDYNNDNNRRGTGNLDDEDSNGDRPGWLKYTTDPPDFLAPFLPDSSSNPTAPRITNDSEASQVSQIGPRFPAPTFLDVDGNIGPALSNAFPPPQPDVSLSQNMASFTRDFEMLSQGSETPAHKRQRKSEDKSVDNDDTSMQPSTPSPFDALYPPSPFAIPFETKFPTSSNPPDISKLREDERADPPRTTAFQIDEGEGEDDDTLHKQLTKNMESSTSKTSSVETSSPLLSNPDYLFPFFPAPQDRMLVHHYLTQSVRFIIALNLPHSVNPWIRIHAPLAFGMIADKNPNEAYAQAQVTGQGISVEALRTGLLSVSAVHLAYLRGKDPASRDLAASLRRTAVRYLQKAVSAGEVETDTFLAGVLSVAMRDILAGDPGWKGDYCVITISISLTILLGILELAKSVIQKRGGPIKMLETGKPSKKKEVSVPRFLLEQLATRDVFGSLTTGEEPAIIKGWSPWFLELGETGSCDWEWESVERMFGLSRGMVDLIARISSLVARKRKLGLPLYENDAQKAERCGCNSGDSTPEMRGRSELRSNRKVRSSGSDSRSRTRVSRQSRSSNSRTRSRSARRNTDNNDVIKEMRRQALQEEARETLAELENFSNQMNFIQLHPRVSVGNHAHRYAMQIHILRNLFEVSTNDERVVRATESILEVCFEGSSTGMVVWLTWPVLIAGMHSTSYEQRASVLALLQSFKTQACWDVESAEAILKEYWRRYDLGHNTLSWMDVMRDMNLDVLLV</sequence>
<dbReference type="Pfam" id="PF00172">
    <property type="entry name" value="Zn_clus"/>
    <property type="match status" value="1"/>
</dbReference>
<evidence type="ECO:0000313" key="6">
    <source>
        <dbReference type="EMBL" id="TIC72036.1"/>
    </source>
</evidence>
<dbReference type="PANTHER" id="PTHR37534">
    <property type="entry name" value="TRANSCRIPTIONAL ACTIVATOR PROTEIN UGA3"/>
    <property type="match status" value="1"/>
</dbReference>
<comment type="subcellular location">
    <subcellularLocation>
        <location evidence="1">Nucleus</location>
    </subcellularLocation>
</comment>
<feature type="compositionally biased region" description="Polar residues" evidence="3">
    <location>
        <begin position="74"/>
        <end position="84"/>
    </location>
</feature>
<dbReference type="PROSITE" id="PS00463">
    <property type="entry name" value="ZN2_CY6_FUNGAL_1"/>
    <property type="match status" value="1"/>
</dbReference>
<dbReference type="InterPro" id="IPR001138">
    <property type="entry name" value="Zn2Cys6_DnaBD"/>
</dbReference>
<protein>
    <recommendedName>
        <fullName evidence="4">Zn(2)-C6 fungal-type domain-containing protein</fullName>
    </recommendedName>
</protein>
<dbReference type="Proteomes" id="UP000305362">
    <property type="component" value="Unassembled WGS sequence"/>
</dbReference>
<dbReference type="Gene3D" id="4.10.240.10">
    <property type="entry name" value="Zn(2)-C6 fungal-type DNA-binding domain"/>
    <property type="match status" value="1"/>
</dbReference>
<reference evidence="7 8" key="1">
    <citation type="submission" date="2019-03" db="EMBL/GenBank/DDBJ databases">
        <title>Sequencing 25 genomes of Wallemia mellicola.</title>
        <authorList>
            <person name="Gostincar C."/>
        </authorList>
    </citation>
    <scope>NUCLEOTIDE SEQUENCE [LARGE SCALE GENOMIC DNA]</scope>
    <source>
        <strain evidence="6 7">EXF-1277</strain>
        <strain evidence="5 8">EXF-757</strain>
    </source>
</reference>
<evidence type="ECO:0000313" key="8">
    <source>
        <dbReference type="Proteomes" id="UP000310708"/>
    </source>
</evidence>
<evidence type="ECO:0000256" key="2">
    <source>
        <dbReference type="ARBA" id="ARBA00023242"/>
    </source>
</evidence>
<feature type="region of interest" description="Disordered" evidence="3">
    <location>
        <begin position="153"/>
        <end position="231"/>
    </location>
</feature>
<dbReference type="InterPro" id="IPR021858">
    <property type="entry name" value="Fun_TF"/>
</dbReference>
<dbReference type="Pfam" id="PF11951">
    <property type="entry name" value="Fungal_trans_2"/>
    <property type="match status" value="1"/>
</dbReference>
<feature type="region of interest" description="Disordered" evidence="3">
    <location>
        <begin position="670"/>
        <end position="734"/>
    </location>
</feature>
<feature type="compositionally biased region" description="Basic and acidic residues" evidence="3">
    <location>
        <begin position="329"/>
        <end position="339"/>
    </location>
</feature>
<dbReference type="SUPFAM" id="SSF57701">
    <property type="entry name" value="Zn2/Cys6 DNA-binding domain"/>
    <property type="match status" value="1"/>
</dbReference>
<dbReference type="AlphaFoldDB" id="A0A4T0SHH8"/>
<evidence type="ECO:0000256" key="3">
    <source>
        <dbReference type="SAM" id="MobiDB-lite"/>
    </source>
</evidence>
<feature type="compositionally biased region" description="Low complexity" evidence="3">
    <location>
        <begin position="187"/>
        <end position="198"/>
    </location>
</feature>
<feature type="region of interest" description="Disordered" evidence="3">
    <location>
        <begin position="268"/>
        <end position="356"/>
    </location>
</feature>
<proteinExistence type="predicted"/>
<feature type="compositionally biased region" description="Polar residues" evidence="3">
    <location>
        <begin position="199"/>
        <end position="219"/>
    </location>
</feature>
<dbReference type="GO" id="GO:0005634">
    <property type="term" value="C:nucleus"/>
    <property type="evidence" value="ECO:0007669"/>
    <property type="project" value="UniProtKB-SubCell"/>
</dbReference>